<comment type="similarity">
    <text evidence="1">Belongs to the DIM1 family.</text>
</comment>
<reference evidence="3 4" key="1">
    <citation type="journal article" name="Sci. Rep.">
        <title>Genome-scale phylogenetic analyses confirm Olpidium as the closest living zoosporic fungus to the non-flagellated, terrestrial fungi.</title>
        <authorList>
            <person name="Chang Y."/>
            <person name="Rochon D."/>
            <person name="Sekimoto S."/>
            <person name="Wang Y."/>
            <person name="Chovatia M."/>
            <person name="Sandor L."/>
            <person name="Salamov A."/>
            <person name="Grigoriev I.V."/>
            <person name="Stajich J.E."/>
            <person name="Spatafora J.W."/>
        </authorList>
    </citation>
    <scope>NUCLEOTIDE SEQUENCE [LARGE SCALE GENOMIC DNA]</scope>
    <source>
        <strain evidence="3">S191</strain>
    </source>
</reference>
<dbReference type="OrthoDB" id="147752at2759"/>
<dbReference type="GO" id="GO:0005682">
    <property type="term" value="C:U5 snRNP"/>
    <property type="evidence" value="ECO:0007669"/>
    <property type="project" value="TreeGrafter"/>
</dbReference>
<dbReference type="GO" id="GO:0000398">
    <property type="term" value="P:mRNA splicing, via spliceosome"/>
    <property type="evidence" value="ECO:0007669"/>
    <property type="project" value="InterPro"/>
</dbReference>
<sequence>MDGPRRQRPARPPRRPPPQAPPANAAASALPTLRTKADVDAAILTTEDRVLALRFGRQGDPACLATDNVVRLFFFFLFATGLEKAAPALRRMAAVCLVDVDAVPEYASYFEIEFIPSTVFFFNAHHVKVDCGTPDHTKFVGPVATKQDFIDLVETVYRGAMRGKPIVDCPIDPARIPRFELYYGEQ</sequence>
<dbReference type="InterPro" id="IPR036249">
    <property type="entry name" value="Thioredoxin-like_sf"/>
</dbReference>
<dbReference type="Proteomes" id="UP000673691">
    <property type="component" value="Unassembled WGS sequence"/>
</dbReference>
<feature type="compositionally biased region" description="Basic residues" evidence="2">
    <location>
        <begin position="1"/>
        <end position="14"/>
    </location>
</feature>
<accession>A0A8H7ZS75</accession>
<dbReference type="GO" id="GO:0046540">
    <property type="term" value="C:U4/U6 x U5 tri-snRNP complex"/>
    <property type="evidence" value="ECO:0007669"/>
    <property type="project" value="InterPro"/>
</dbReference>
<evidence type="ECO:0000256" key="1">
    <source>
        <dbReference type="ARBA" id="ARBA00008241"/>
    </source>
</evidence>
<dbReference type="PANTHER" id="PTHR12052">
    <property type="entry name" value="THIOREDOXIN-LIKE PROTEN 4A, 4B"/>
    <property type="match status" value="1"/>
</dbReference>
<dbReference type="Gene3D" id="3.40.30.10">
    <property type="entry name" value="Glutaredoxin"/>
    <property type="match status" value="1"/>
</dbReference>
<comment type="caution">
    <text evidence="3">The sequence shown here is derived from an EMBL/GenBank/DDBJ whole genome shotgun (WGS) entry which is preliminary data.</text>
</comment>
<dbReference type="GO" id="GO:0005681">
    <property type="term" value="C:spliceosomal complex"/>
    <property type="evidence" value="ECO:0007669"/>
    <property type="project" value="TreeGrafter"/>
</dbReference>
<dbReference type="Pfam" id="PF02966">
    <property type="entry name" value="DIM1"/>
    <property type="match status" value="1"/>
</dbReference>
<dbReference type="InterPro" id="IPR004123">
    <property type="entry name" value="Dim1"/>
</dbReference>
<evidence type="ECO:0000256" key="2">
    <source>
        <dbReference type="SAM" id="MobiDB-lite"/>
    </source>
</evidence>
<dbReference type="AlphaFoldDB" id="A0A8H7ZS75"/>
<dbReference type="SUPFAM" id="SSF52833">
    <property type="entry name" value="Thioredoxin-like"/>
    <property type="match status" value="1"/>
</dbReference>
<dbReference type="SMART" id="SM01410">
    <property type="entry name" value="DIM1"/>
    <property type="match status" value="1"/>
</dbReference>
<dbReference type="PANTHER" id="PTHR12052:SF4">
    <property type="entry name" value="THIOREDOXIN-LIKE PROTEIN 4B"/>
    <property type="match status" value="1"/>
</dbReference>
<feature type="region of interest" description="Disordered" evidence="2">
    <location>
        <begin position="1"/>
        <end position="28"/>
    </location>
</feature>
<evidence type="ECO:0000313" key="4">
    <source>
        <dbReference type="Proteomes" id="UP000673691"/>
    </source>
</evidence>
<evidence type="ECO:0000313" key="3">
    <source>
        <dbReference type="EMBL" id="KAG5458429.1"/>
    </source>
</evidence>
<organism evidence="3 4">
    <name type="scientific">Olpidium bornovanus</name>
    <dbReference type="NCBI Taxonomy" id="278681"/>
    <lineage>
        <taxon>Eukaryota</taxon>
        <taxon>Fungi</taxon>
        <taxon>Fungi incertae sedis</taxon>
        <taxon>Olpidiomycota</taxon>
        <taxon>Olpidiomycotina</taxon>
        <taxon>Olpidiomycetes</taxon>
        <taxon>Olpidiales</taxon>
        <taxon>Olpidiaceae</taxon>
        <taxon>Olpidium</taxon>
    </lineage>
</organism>
<gene>
    <name evidence="3" type="ORF">BJ554DRAFT_1346</name>
</gene>
<dbReference type="EMBL" id="JAEFCI010008496">
    <property type="protein sequence ID" value="KAG5458429.1"/>
    <property type="molecule type" value="Genomic_DNA"/>
</dbReference>
<protein>
    <submittedName>
        <fullName evidence="3">Thioredoxin-like 4B</fullName>
    </submittedName>
</protein>
<name>A0A8H7ZS75_9FUNG</name>
<proteinExistence type="inferred from homology"/>
<keyword evidence="4" id="KW-1185">Reference proteome</keyword>